<accession>A0A3N6PZ43</accession>
<evidence type="ECO:0000256" key="7">
    <source>
        <dbReference type="ARBA" id="ARBA00023306"/>
    </source>
</evidence>
<evidence type="ECO:0000256" key="8">
    <source>
        <dbReference type="SAM" id="Phobius"/>
    </source>
</evidence>
<protein>
    <submittedName>
        <fullName evidence="10">FtsQ-type POTRA domain-containing protein</fullName>
    </submittedName>
</protein>
<evidence type="ECO:0000313" key="10">
    <source>
        <dbReference type="EMBL" id="RQH49069.1"/>
    </source>
</evidence>
<dbReference type="GO" id="GO:0051301">
    <property type="term" value="P:cell division"/>
    <property type="evidence" value="ECO:0007669"/>
    <property type="project" value="UniProtKB-KW"/>
</dbReference>
<dbReference type="InterPro" id="IPR013685">
    <property type="entry name" value="POTRA_FtsQ_type"/>
</dbReference>
<evidence type="ECO:0000313" key="11">
    <source>
        <dbReference type="Proteomes" id="UP000269154"/>
    </source>
</evidence>
<dbReference type="PANTHER" id="PTHR37820">
    <property type="entry name" value="CELL DIVISION PROTEIN DIVIB"/>
    <property type="match status" value="1"/>
</dbReference>
<sequence>MANGIASVSRSDLSSRRQTLLRQRRLRLVVIIWQILAVGGLAGTLLWAITQPIWLITKQEQLSVEGNQLLSDRAILSLIPLEYPQSLWKIKPQVLAKNLESHGPIARAKISRQLFPLSLKIEITERRPVAITQLKSKVGAGNSQKMGWLDAEGNWIPLESFSALERTQSLPTLKVIGFTEQYRKYWHLLYQSLSLSPVKVFEINWQDPGNLILTTELGIVHLGQYSSRFSEQLNVLDQMRELPNKIDARRIAYIDLKNPEYPLIQLPNKSRGIKIQSN</sequence>
<dbReference type="EMBL" id="RCBY01000028">
    <property type="protein sequence ID" value="RQH49069.1"/>
    <property type="molecule type" value="Genomic_DNA"/>
</dbReference>
<dbReference type="GO" id="GO:0005886">
    <property type="term" value="C:plasma membrane"/>
    <property type="evidence" value="ECO:0007669"/>
    <property type="project" value="TreeGrafter"/>
</dbReference>
<keyword evidence="3" id="KW-0132">Cell division</keyword>
<name>A0A3N6PZ43_9CYAN</name>
<dbReference type="AlphaFoldDB" id="A0A3N6PZ43"/>
<evidence type="ECO:0000256" key="5">
    <source>
        <dbReference type="ARBA" id="ARBA00022989"/>
    </source>
</evidence>
<gene>
    <name evidence="10" type="ORF">D5R40_07570</name>
</gene>
<evidence type="ECO:0000256" key="2">
    <source>
        <dbReference type="ARBA" id="ARBA00022475"/>
    </source>
</evidence>
<dbReference type="RefSeq" id="WP_124144941.1">
    <property type="nucleotide sequence ID" value="NZ_CAWOKI010000052.1"/>
</dbReference>
<keyword evidence="11" id="KW-1185">Reference proteome</keyword>
<dbReference type="InterPro" id="IPR050487">
    <property type="entry name" value="FtsQ_DivIB"/>
</dbReference>
<dbReference type="InterPro" id="IPR034746">
    <property type="entry name" value="POTRA"/>
</dbReference>
<dbReference type="PANTHER" id="PTHR37820:SF1">
    <property type="entry name" value="CELL DIVISION PROTEIN FTSQ"/>
    <property type="match status" value="1"/>
</dbReference>
<keyword evidence="2" id="KW-1003">Cell membrane</keyword>
<dbReference type="Pfam" id="PF08478">
    <property type="entry name" value="POTRA_1"/>
    <property type="match status" value="1"/>
</dbReference>
<comment type="caution">
    <text evidence="10">The sequence shown here is derived from an EMBL/GenBank/DDBJ whole genome shotgun (WGS) entry which is preliminary data.</text>
</comment>
<evidence type="ECO:0000256" key="1">
    <source>
        <dbReference type="ARBA" id="ARBA00004370"/>
    </source>
</evidence>
<dbReference type="PROSITE" id="PS51779">
    <property type="entry name" value="POTRA"/>
    <property type="match status" value="1"/>
</dbReference>
<organism evidence="10 11">
    <name type="scientific">Okeania hirsuta</name>
    <dbReference type="NCBI Taxonomy" id="1458930"/>
    <lineage>
        <taxon>Bacteria</taxon>
        <taxon>Bacillati</taxon>
        <taxon>Cyanobacteriota</taxon>
        <taxon>Cyanophyceae</taxon>
        <taxon>Oscillatoriophycideae</taxon>
        <taxon>Oscillatoriales</taxon>
        <taxon>Microcoleaceae</taxon>
        <taxon>Okeania</taxon>
    </lineage>
</organism>
<evidence type="ECO:0000256" key="3">
    <source>
        <dbReference type="ARBA" id="ARBA00022618"/>
    </source>
</evidence>
<dbReference type="OrthoDB" id="527430at2"/>
<keyword evidence="5 8" id="KW-1133">Transmembrane helix</keyword>
<reference evidence="10 11" key="1">
    <citation type="journal article" date="2018" name="ACS Chem. Biol.">
        <title>Ketoreductase domain dysfunction expands chemodiversity: malyngamide biosynthesis in the cyanobacterium Okeania hirsuta.</title>
        <authorList>
            <person name="Moss N.A."/>
            <person name="Leao T."/>
            <person name="Rankin M."/>
            <person name="McCullough T.M."/>
            <person name="Qu P."/>
            <person name="Korobeynikov A."/>
            <person name="Smith J.L."/>
            <person name="Gerwick L."/>
            <person name="Gerwick W.H."/>
        </authorList>
    </citation>
    <scope>NUCLEOTIDE SEQUENCE [LARGE SCALE GENOMIC DNA]</scope>
    <source>
        <strain evidence="10 11">PAB10Feb10-1</strain>
    </source>
</reference>
<keyword evidence="7" id="KW-0131">Cell cycle</keyword>
<evidence type="ECO:0000256" key="6">
    <source>
        <dbReference type="ARBA" id="ARBA00023136"/>
    </source>
</evidence>
<evidence type="ECO:0000256" key="4">
    <source>
        <dbReference type="ARBA" id="ARBA00022692"/>
    </source>
</evidence>
<feature type="transmembrane region" description="Helical" evidence="8">
    <location>
        <begin position="26"/>
        <end position="49"/>
    </location>
</feature>
<keyword evidence="6 8" id="KW-0472">Membrane</keyword>
<feature type="domain" description="POTRA" evidence="9">
    <location>
        <begin position="57"/>
        <end position="126"/>
    </location>
</feature>
<keyword evidence="4 8" id="KW-0812">Transmembrane</keyword>
<dbReference type="Gene3D" id="3.10.20.310">
    <property type="entry name" value="membrane protein fhac"/>
    <property type="match status" value="1"/>
</dbReference>
<evidence type="ECO:0000259" key="9">
    <source>
        <dbReference type="PROSITE" id="PS51779"/>
    </source>
</evidence>
<comment type="subcellular location">
    <subcellularLocation>
        <location evidence="1">Membrane</location>
    </subcellularLocation>
</comment>
<dbReference type="Proteomes" id="UP000269154">
    <property type="component" value="Unassembled WGS sequence"/>
</dbReference>
<proteinExistence type="predicted"/>